<sequence>MPINPNAIGEKTDPQRFEWTDRDTLLYALGVGAGTDDLAFTTENSHEIEQQVLPTYAVIACSPFAAALKIGTFNFGMLLHGSQEIRLFKPLPPAGKMTVVSEVADIQDKGEGKNAVVMLKGVGTDTDSGDVFAETLTTVVIRGEGGFGGQPGQRPAAPEIPDREPDARVALPTREDQALIYRLSGDRNPLHSDPWFAKNLAGFPKPILHGLCTYGVAGRALVAELGGGDATKVHAVAARFTSPVFPGETLTTSIWRTEPGRAVFRTEAANPDGSGARLVLEDGAAEFH</sequence>
<dbReference type="InterPro" id="IPR029069">
    <property type="entry name" value="HotDog_dom_sf"/>
</dbReference>
<feature type="region of interest" description="Disordered" evidence="2">
    <location>
        <begin position="144"/>
        <end position="163"/>
    </location>
</feature>
<evidence type="ECO:0000256" key="2">
    <source>
        <dbReference type="SAM" id="MobiDB-lite"/>
    </source>
</evidence>
<dbReference type="InterPro" id="IPR002539">
    <property type="entry name" value="MaoC-like_dom"/>
</dbReference>
<organism evidence="5 6">
    <name type="scientific">Mycolicibacterium wolinskyi</name>
    <dbReference type="NCBI Taxonomy" id="59750"/>
    <lineage>
        <taxon>Bacteria</taxon>
        <taxon>Bacillati</taxon>
        <taxon>Actinomycetota</taxon>
        <taxon>Actinomycetes</taxon>
        <taxon>Mycobacteriales</taxon>
        <taxon>Mycobacteriaceae</taxon>
        <taxon>Mycolicibacterium</taxon>
    </lineage>
</organism>
<evidence type="ECO:0000256" key="1">
    <source>
        <dbReference type="ARBA" id="ARBA00005254"/>
    </source>
</evidence>
<dbReference type="PANTHER" id="PTHR13078">
    <property type="entry name" value="PEROXISOMAL MULTIFUNCTIONAL ENZYME TYPE 2-RELATED"/>
    <property type="match status" value="1"/>
</dbReference>
<dbReference type="EMBL" id="LQQA01000030">
    <property type="protein sequence ID" value="ORX11760.1"/>
    <property type="molecule type" value="Genomic_DNA"/>
</dbReference>
<comment type="caution">
    <text evidence="5">The sequence shown here is derived from an EMBL/GenBank/DDBJ whole genome shotgun (WGS) entry which is preliminary data.</text>
</comment>
<dbReference type="Proteomes" id="UP000193964">
    <property type="component" value="Unassembled WGS sequence"/>
</dbReference>
<comment type="similarity">
    <text evidence="1">Belongs to the enoyl-CoA hydratase/isomerase family.</text>
</comment>
<dbReference type="AlphaFoldDB" id="A0A1X2EZZ2"/>
<dbReference type="Gene3D" id="3.10.129.10">
    <property type="entry name" value="Hotdog Thioesterase"/>
    <property type="match status" value="2"/>
</dbReference>
<feature type="domain" description="MaoC-like" evidence="3">
    <location>
        <begin position="160"/>
        <end position="266"/>
    </location>
</feature>
<dbReference type="OrthoDB" id="5522043at2"/>
<gene>
    <name evidence="5" type="ORF">AWC31_34420</name>
</gene>
<evidence type="ECO:0000313" key="5">
    <source>
        <dbReference type="EMBL" id="ORX11760.1"/>
    </source>
</evidence>
<dbReference type="SUPFAM" id="SSF54637">
    <property type="entry name" value="Thioesterase/thiol ester dehydrase-isomerase"/>
    <property type="match status" value="2"/>
</dbReference>
<dbReference type="CDD" id="cd03448">
    <property type="entry name" value="HDE_HSD"/>
    <property type="match status" value="1"/>
</dbReference>
<accession>A0A1X2EZZ2</accession>
<dbReference type="GO" id="GO:0006635">
    <property type="term" value="P:fatty acid beta-oxidation"/>
    <property type="evidence" value="ECO:0007669"/>
    <property type="project" value="TreeGrafter"/>
</dbReference>
<evidence type="ECO:0000259" key="3">
    <source>
        <dbReference type="Pfam" id="PF01575"/>
    </source>
</evidence>
<dbReference type="Pfam" id="PF22622">
    <property type="entry name" value="MFE-2_hydrat-2_N"/>
    <property type="match status" value="1"/>
</dbReference>
<dbReference type="GO" id="GO:0004300">
    <property type="term" value="F:enoyl-CoA hydratase activity"/>
    <property type="evidence" value="ECO:0007669"/>
    <property type="project" value="TreeGrafter"/>
</dbReference>
<protein>
    <submittedName>
        <fullName evidence="5">Dehydrogenase</fullName>
    </submittedName>
</protein>
<reference evidence="5 6" key="1">
    <citation type="submission" date="2016-01" db="EMBL/GenBank/DDBJ databases">
        <title>The new phylogeny of the genus Mycobacterium.</title>
        <authorList>
            <person name="Tarcisio F."/>
            <person name="Conor M."/>
            <person name="Antonella G."/>
            <person name="Elisabetta G."/>
            <person name="Giulia F.S."/>
            <person name="Sara T."/>
            <person name="Anna F."/>
            <person name="Clotilde B."/>
            <person name="Roberto B."/>
            <person name="Veronica D.S."/>
            <person name="Fabio R."/>
            <person name="Monica P."/>
            <person name="Olivier J."/>
            <person name="Enrico T."/>
            <person name="Nicola S."/>
        </authorList>
    </citation>
    <scope>NUCLEOTIDE SEQUENCE [LARGE SCALE GENOMIC DNA]</scope>
    <source>
        <strain evidence="5 6">ATCC 700010</strain>
    </source>
</reference>
<dbReference type="RefSeq" id="WP_085146744.1">
    <property type="nucleotide sequence ID" value="NZ_JACKUA010000032.1"/>
</dbReference>
<dbReference type="GO" id="GO:0003857">
    <property type="term" value="F:(3S)-3-hydroxyacyl-CoA dehydrogenase (NAD+) activity"/>
    <property type="evidence" value="ECO:0007669"/>
    <property type="project" value="TreeGrafter"/>
</dbReference>
<feature type="domain" description="Peroxisomal multifunctional enzyme type 2-like N-terminal" evidence="4">
    <location>
        <begin position="17"/>
        <end position="143"/>
    </location>
</feature>
<evidence type="ECO:0000259" key="4">
    <source>
        <dbReference type="Pfam" id="PF22622"/>
    </source>
</evidence>
<dbReference type="Pfam" id="PF01575">
    <property type="entry name" value="MaoC_dehydratas"/>
    <property type="match status" value="1"/>
</dbReference>
<dbReference type="InterPro" id="IPR054357">
    <property type="entry name" value="MFE-2_N"/>
</dbReference>
<name>A0A1X2EZZ2_9MYCO</name>
<proteinExistence type="inferred from homology"/>
<dbReference type="PANTHER" id="PTHR13078:SF56">
    <property type="entry name" value="PEROXISOMAL MULTIFUNCTIONAL ENZYME TYPE 2"/>
    <property type="match status" value="1"/>
</dbReference>
<evidence type="ECO:0000313" key="6">
    <source>
        <dbReference type="Proteomes" id="UP000193964"/>
    </source>
</evidence>
<dbReference type="GO" id="GO:0044594">
    <property type="term" value="F:17-beta-hydroxysteroid dehydrogenase (NAD+) activity"/>
    <property type="evidence" value="ECO:0007669"/>
    <property type="project" value="TreeGrafter"/>
</dbReference>